<accession>A0A381U9M7</accession>
<reference evidence="2" key="1">
    <citation type="submission" date="2018-05" db="EMBL/GenBank/DDBJ databases">
        <authorList>
            <person name="Lanie J.A."/>
            <person name="Ng W.-L."/>
            <person name="Kazmierczak K.M."/>
            <person name="Andrzejewski T.M."/>
            <person name="Davidsen T.M."/>
            <person name="Wayne K.J."/>
            <person name="Tettelin H."/>
            <person name="Glass J.I."/>
            <person name="Rusch D."/>
            <person name="Podicherti R."/>
            <person name="Tsui H.-C.T."/>
            <person name="Winkler M.E."/>
        </authorList>
    </citation>
    <scope>NUCLEOTIDE SEQUENCE</scope>
</reference>
<dbReference type="PANTHER" id="PTHR34203">
    <property type="entry name" value="METHYLTRANSFERASE, FKBM FAMILY PROTEIN"/>
    <property type="match status" value="1"/>
</dbReference>
<dbReference type="CDD" id="cd02440">
    <property type="entry name" value="AdoMet_MTases"/>
    <property type="match status" value="1"/>
</dbReference>
<name>A0A381U9M7_9ZZZZ</name>
<dbReference type="AlphaFoldDB" id="A0A381U9M7"/>
<dbReference type="Gene3D" id="3.40.50.150">
    <property type="entry name" value="Vaccinia Virus protein VP39"/>
    <property type="match status" value="1"/>
</dbReference>
<dbReference type="InterPro" id="IPR052514">
    <property type="entry name" value="SAM-dependent_MTase"/>
</dbReference>
<dbReference type="SUPFAM" id="SSF53335">
    <property type="entry name" value="S-adenosyl-L-methionine-dependent methyltransferases"/>
    <property type="match status" value="1"/>
</dbReference>
<dbReference type="InterPro" id="IPR029063">
    <property type="entry name" value="SAM-dependent_MTases_sf"/>
</dbReference>
<evidence type="ECO:0000259" key="1">
    <source>
        <dbReference type="Pfam" id="PF05050"/>
    </source>
</evidence>
<proteinExistence type="predicted"/>
<dbReference type="InterPro" id="IPR006342">
    <property type="entry name" value="FkbM_mtfrase"/>
</dbReference>
<dbReference type="Pfam" id="PF05050">
    <property type="entry name" value="Methyltransf_21"/>
    <property type="match status" value="1"/>
</dbReference>
<sequence>MKKLLFSLYKKVIKLFYGSNLSKYDIVRKTSGYMKNQLHPEFVEIEGNKIYLDENDSLFLSSSIHHEQTIVNLVKNEIKKGDVVIDIGAHIGYYTVLFAKLVGPKGRVFAFEASPTNFEILKKNVNVNGYQNVTLNNKAVSDKDGKLTLYITGRTSTENFLLKPENFVGSSKIKDTIEIDSITLDEYFRDFKGQINFLKMDISGAEPRVIKGMGSILSKNDSLKIQQEWWPNAIRTHGNEPDSHLKLLTQMDYKIYEIDGANNKLNLVTSDDLMKTYPNSKLEDINIFCKKGPLLEAEKI</sequence>
<organism evidence="2">
    <name type="scientific">marine metagenome</name>
    <dbReference type="NCBI Taxonomy" id="408172"/>
    <lineage>
        <taxon>unclassified sequences</taxon>
        <taxon>metagenomes</taxon>
        <taxon>ecological metagenomes</taxon>
    </lineage>
</organism>
<gene>
    <name evidence="2" type="ORF">METZ01_LOCUS77285</name>
</gene>
<feature type="domain" description="Methyltransferase FkbM" evidence="1">
    <location>
        <begin position="86"/>
        <end position="254"/>
    </location>
</feature>
<protein>
    <recommendedName>
        <fullName evidence="1">Methyltransferase FkbM domain-containing protein</fullName>
    </recommendedName>
</protein>
<evidence type="ECO:0000313" key="2">
    <source>
        <dbReference type="EMBL" id="SVA24431.1"/>
    </source>
</evidence>
<dbReference type="EMBL" id="UINC01005929">
    <property type="protein sequence ID" value="SVA24431.1"/>
    <property type="molecule type" value="Genomic_DNA"/>
</dbReference>
<dbReference type="PANTHER" id="PTHR34203:SF15">
    <property type="entry name" value="SLL1173 PROTEIN"/>
    <property type="match status" value="1"/>
</dbReference>
<dbReference type="NCBIfam" id="TIGR01444">
    <property type="entry name" value="fkbM_fam"/>
    <property type="match status" value="1"/>
</dbReference>